<name>A0A2Z2LEQ8_9RICK</name>
<organism evidence="2 3">
    <name type="scientific">Anaplasma ovis str. Haibei</name>
    <dbReference type="NCBI Taxonomy" id="1248439"/>
    <lineage>
        <taxon>Bacteria</taxon>
        <taxon>Pseudomonadati</taxon>
        <taxon>Pseudomonadota</taxon>
        <taxon>Alphaproteobacteria</taxon>
        <taxon>Rickettsiales</taxon>
        <taxon>Anaplasmataceae</taxon>
        <taxon>Anaplasma</taxon>
    </lineage>
</organism>
<feature type="chain" id="PRO_5016325205" evidence="1">
    <location>
        <begin position="29"/>
        <end position="718"/>
    </location>
</feature>
<protein>
    <submittedName>
        <fullName evidence="2">Uncharacterized protein</fullName>
    </submittedName>
</protein>
<evidence type="ECO:0000313" key="3">
    <source>
        <dbReference type="Proteomes" id="UP000259762"/>
    </source>
</evidence>
<dbReference type="EMBL" id="CP015994">
    <property type="protein sequence ID" value="ASI47915.1"/>
    <property type="molecule type" value="Genomic_DNA"/>
</dbReference>
<dbReference type="AlphaFoldDB" id="A0A2Z2LEQ8"/>
<dbReference type="OrthoDB" id="7164944at2"/>
<keyword evidence="1" id="KW-0732">Signal</keyword>
<accession>A0A2Z2LEQ8</accession>
<reference evidence="2 3" key="2">
    <citation type="journal article" date="2019" name="BMC Genomics">
        <title>The Anaplasma ovis genome reveals a high proportion of pseudogenes.</title>
        <authorList>
            <person name="Liu Z."/>
            <person name="Peasley A.M."/>
            <person name="Yang J."/>
            <person name="Li Y."/>
            <person name="Guan G."/>
            <person name="Luo J."/>
            <person name="Yin H."/>
            <person name="Brayton K.A."/>
        </authorList>
    </citation>
    <scope>NUCLEOTIDE SEQUENCE [LARGE SCALE GENOMIC DNA]</scope>
    <source>
        <strain evidence="2 3">Haibei</strain>
    </source>
</reference>
<reference evidence="3" key="1">
    <citation type="submission" date="2018-06" db="EMBL/GenBank/DDBJ databases">
        <title>The Anaplasma ovis genome reveals a high proportion of pseudogenes.</title>
        <authorList>
            <person name="Liu Z."/>
            <person name="Peasley A.M."/>
            <person name="Yang J."/>
            <person name="Li Y."/>
            <person name="Guan G."/>
            <person name="Luo J."/>
            <person name="Yin H."/>
            <person name="Brayton K.A."/>
        </authorList>
    </citation>
    <scope>NUCLEOTIDE SEQUENCE [LARGE SCALE GENOMIC DNA]</scope>
    <source>
        <strain evidence="3">Haibei</strain>
    </source>
</reference>
<proteinExistence type="predicted"/>
<dbReference type="Proteomes" id="UP000259762">
    <property type="component" value="Chromosome"/>
</dbReference>
<sequence>MYYSAAKVICVSILVSVLSCVVSPCVYAGHKLINFADPRVAEGEYGADNSREQFFNPNVYFCHQDKCVSAGPGEGVRIPGYFDHDVIAIARYYAAASTGLLPPALPSAIEYCGSAYFDEESGELCACVSEYCHNKTYAMHGSMSCKHAACRPLIAIDTPSFCSFLPGRKRVKFVPVSFSKQGYFHPGIRVVSYTDDSKGRSASVGRSLYLNLEAGETKKEFTVTLLGSTYVIDVEKKMREDLICGTYKEGGEKVYTECVPTPFLPKPKIRKVRNKRNMMSVRFPGCLDKKKCVFELRAGKNMDFPAELSVIIPVVSDDYMFEQYAKCPEGVASDPVSVGVVRAGHLLCEDGSKPELRYLSGHSGNLRCLVIDQPFASSVGISKNVRLELDAPGDGMHSQSSIVTHCPECTLHLAQYRVMLKTAQGRIDTSGYAKLGAQSVGMREVRGLSVEKTIVNLGNSERSLVSDGCPGFPDIPLWEKQELLDLLVPGSQGIVYLMKDDIKRMGVVSNVDSFCPNLDRVPMRYSTPLHRHREALNSQAMEVGDPYDQGLCMLVSKQAKVHAASDAYVGPDGQREDYSKPKYRYAKSGIFKNCKFIRAELYEPGTVGEMTVHLIKNLAWQDGLTAIFGLGHSPTRLQTVLKLCVGSVDTSDLKDHKGSDCIIFPAKKHARGSPSPYRVDKTYHAGNSNLVVIHSGVVPDSSSTNPSDSGSIKLHCVD</sequence>
<evidence type="ECO:0000313" key="2">
    <source>
        <dbReference type="EMBL" id="ASI47915.1"/>
    </source>
</evidence>
<keyword evidence="3" id="KW-1185">Reference proteome</keyword>
<feature type="signal peptide" evidence="1">
    <location>
        <begin position="1"/>
        <end position="28"/>
    </location>
</feature>
<gene>
    <name evidence="2" type="ORF">AOV_03825</name>
</gene>
<dbReference type="KEGG" id="aoh:AOV_03825"/>
<dbReference type="PROSITE" id="PS51257">
    <property type="entry name" value="PROKAR_LIPOPROTEIN"/>
    <property type="match status" value="1"/>
</dbReference>
<evidence type="ECO:0000256" key="1">
    <source>
        <dbReference type="SAM" id="SignalP"/>
    </source>
</evidence>